<gene>
    <name evidence="2" type="ORF">SMN809_LOCUS35752</name>
</gene>
<dbReference type="AlphaFoldDB" id="A0A8S2XWI4"/>
<accession>A0A8S2XWI4</accession>
<evidence type="ECO:0000313" key="2">
    <source>
        <dbReference type="EMBL" id="CAF4519563.1"/>
    </source>
</evidence>
<evidence type="ECO:0000256" key="1">
    <source>
        <dbReference type="SAM" id="MobiDB-lite"/>
    </source>
</evidence>
<feature type="region of interest" description="Disordered" evidence="1">
    <location>
        <begin position="1"/>
        <end position="38"/>
    </location>
</feature>
<evidence type="ECO:0000313" key="3">
    <source>
        <dbReference type="Proteomes" id="UP000676336"/>
    </source>
</evidence>
<dbReference type="Proteomes" id="UP000676336">
    <property type="component" value="Unassembled WGS sequence"/>
</dbReference>
<comment type="caution">
    <text evidence="2">The sequence shown here is derived from an EMBL/GenBank/DDBJ whole genome shotgun (WGS) entry which is preliminary data.</text>
</comment>
<name>A0A8S2XWI4_9BILA</name>
<protein>
    <submittedName>
        <fullName evidence="2">Uncharacterized protein</fullName>
    </submittedName>
</protein>
<feature type="non-terminal residue" evidence="2">
    <location>
        <position position="80"/>
    </location>
</feature>
<feature type="non-terminal residue" evidence="2">
    <location>
        <position position="1"/>
    </location>
</feature>
<reference evidence="2" key="1">
    <citation type="submission" date="2021-02" db="EMBL/GenBank/DDBJ databases">
        <authorList>
            <person name="Nowell W R."/>
        </authorList>
    </citation>
    <scope>NUCLEOTIDE SEQUENCE</scope>
</reference>
<organism evidence="2 3">
    <name type="scientific">Rotaria magnacalcarata</name>
    <dbReference type="NCBI Taxonomy" id="392030"/>
    <lineage>
        <taxon>Eukaryota</taxon>
        <taxon>Metazoa</taxon>
        <taxon>Spiralia</taxon>
        <taxon>Gnathifera</taxon>
        <taxon>Rotifera</taxon>
        <taxon>Eurotatoria</taxon>
        <taxon>Bdelloidea</taxon>
        <taxon>Philodinida</taxon>
        <taxon>Philodinidae</taxon>
        <taxon>Rotaria</taxon>
    </lineage>
</organism>
<proteinExistence type="predicted"/>
<sequence>PTSYSPNQASYQSGLFYSNDPQHIYKNTPTTTNSPPMYGTATSALTYRNQDMDFLQPAAMYGRTSDEFMGWTASHHHHHH</sequence>
<dbReference type="EMBL" id="CAJOBI010086149">
    <property type="protein sequence ID" value="CAF4519563.1"/>
    <property type="molecule type" value="Genomic_DNA"/>
</dbReference>